<sequence>MDCAAVHCGRSLLATGPGNGRCARNRTSGCDRSRGRSMTRRIDAQDTDADRRIRAVLDSKGKAGFIVTAGAGSGKTTSLVKALAHVTATRRAQLRARTQRIACITYTEVAAAEIHGDVQDDPLVYVSTIHSFLWEAIAPFQSDIGAWIKRQLTAKLDELGGKIEKAKTPVKRDAMTQDRTRYQRQLAAFRSVRKFTYSVGPDYGRGQIGHADVLKMVPQMLMEQPLLAKVIATRFPIIFVDESQDTEADVVASLIHMYRTVKNDFCLGFFGDPMQQIYPTGIGQVPAEPDWAVINKPENFRSSRRVLEVVNRVRAGADGNKQTPGRPDALTPEGHAYFVVLSADADRVASMDAVRRWLAHHTLNDAWAADGPDGVKILVAMHKLAARRLGFADLHAAFHPKNPPALATAFIEGTAWPITPFANVILPLCDPSNDHAALRILRKHSALLRDDLTGAGVVRERLTSAREAVTDLRDLVAAGGPGSVGKTLRFAHHTKLIDPVPQLARYLDPDGPHGDQVLSEKAREVLDAFMTCDVRELQGYLRYVSRQSPYSTQHATKGAEFPRVIVLLDDSEGALPAYSYDKLLGLTALSQTDRENKANGKDTTVERSRRLLYVCVSRAREELAVIVYADNVEAAILSLKVSGLADEPLTLSDLTSVRGEYPSIT</sequence>
<evidence type="ECO:0000259" key="10">
    <source>
        <dbReference type="PROSITE" id="PS51198"/>
    </source>
</evidence>
<keyword evidence="4 9" id="KW-0067">ATP-binding</keyword>
<dbReference type="InterPro" id="IPR000212">
    <property type="entry name" value="DNA_helicase_UvrD/REP"/>
</dbReference>
<keyword evidence="5" id="KW-0413">Isomerase</keyword>
<dbReference type="AlphaFoldDB" id="A0A3N9XKU7"/>
<organism evidence="11 12">
    <name type="scientific">Micromonospora ureilytica</name>
    <dbReference type="NCBI Taxonomy" id="709868"/>
    <lineage>
        <taxon>Bacteria</taxon>
        <taxon>Bacillati</taxon>
        <taxon>Actinomycetota</taxon>
        <taxon>Actinomycetes</taxon>
        <taxon>Micromonosporales</taxon>
        <taxon>Micromonosporaceae</taxon>
        <taxon>Micromonospora</taxon>
    </lineage>
</organism>
<dbReference type="EC" id="5.6.2.4" evidence="7"/>
<proteinExistence type="predicted"/>
<evidence type="ECO:0000256" key="2">
    <source>
        <dbReference type="ARBA" id="ARBA00022801"/>
    </source>
</evidence>
<feature type="domain" description="UvrD-like helicase ATP-binding" evidence="10">
    <location>
        <begin position="48"/>
        <end position="314"/>
    </location>
</feature>
<dbReference type="PANTHER" id="PTHR11070:SF3">
    <property type="entry name" value="DNA 3'-5' HELICASE"/>
    <property type="match status" value="1"/>
</dbReference>
<name>A0A3N9XKU7_9ACTN</name>
<dbReference type="GO" id="GO:0016887">
    <property type="term" value="F:ATP hydrolysis activity"/>
    <property type="evidence" value="ECO:0007669"/>
    <property type="project" value="RHEA"/>
</dbReference>
<evidence type="ECO:0000256" key="6">
    <source>
        <dbReference type="ARBA" id="ARBA00034617"/>
    </source>
</evidence>
<dbReference type="InterPro" id="IPR014016">
    <property type="entry name" value="UvrD-like_ATP-bd"/>
</dbReference>
<feature type="binding site" evidence="9">
    <location>
        <begin position="69"/>
        <end position="76"/>
    </location>
    <ligand>
        <name>ATP</name>
        <dbReference type="ChEBI" id="CHEBI:30616"/>
    </ligand>
</feature>
<evidence type="ECO:0000256" key="7">
    <source>
        <dbReference type="ARBA" id="ARBA00034808"/>
    </source>
</evidence>
<reference evidence="11 12" key="1">
    <citation type="submission" date="2018-04" db="EMBL/GenBank/DDBJ databases">
        <title>Micromonosporas from Atacama Desert.</title>
        <authorList>
            <person name="Carro L."/>
            <person name="Klenk H.-P."/>
            <person name="Goodfellow M."/>
        </authorList>
    </citation>
    <scope>NUCLEOTIDE SEQUENCE [LARGE SCALE GENOMIC DNA]</scope>
    <source>
        <strain evidence="11 12">LB19</strain>
    </source>
</reference>
<comment type="catalytic activity">
    <reaction evidence="8">
        <text>ATP + H2O = ADP + phosphate + H(+)</text>
        <dbReference type="Rhea" id="RHEA:13065"/>
        <dbReference type="ChEBI" id="CHEBI:15377"/>
        <dbReference type="ChEBI" id="CHEBI:15378"/>
        <dbReference type="ChEBI" id="CHEBI:30616"/>
        <dbReference type="ChEBI" id="CHEBI:43474"/>
        <dbReference type="ChEBI" id="CHEBI:456216"/>
        <dbReference type="EC" id="5.6.2.4"/>
    </reaction>
</comment>
<protein>
    <recommendedName>
        <fullName evidence="7">DNA 3'-5' helicase</fullName>
        <ecNumber evidence="7">5.6.2.4</ecNumber>
    </recommendedName>
</protein>
<keyword evidence="3 9" id="KW-0347">Helicase</keyword>
<dbReference type="GO" id="GO:0005829">
    <property type="term" value="C:cytosol"/>
    <property type="evidence" value="ECO:0007669"/>
    <property type="project" value="TreeGrafter"/>
</dbReference>
<evidence type="ECO:0000313" key="12">
    <source>
        <dbReference type="Proteomes" id="UP000278981"/>
    </source>
</evidence>
<dbReference type="Proteomes" id="UP000278981">
    <property type="component" value="Unassembled WGS sequence"/>
</dbReference>
<dbReference type="SUPFAM" id="SSF52540">
    <property type="entry name" value="P-loop containing nucleoside triphosphate hydrolases"/>
    <property type="match status" value="1"/>
</dbReference>
<evidence type="ECO:0000256" key="5">
    <source>
        <dbReference type="ARBA" id="ARBA00023235"/>
    </source>
</evidence>
<dbReference type="PROSITE" id="PS51198">
    <property type="entry name" value="UVRD_HELICASE_ATP_BIND"/>
    <property type="match status" value="1"/>
</dbReference>
<dbReference type="Pfam" id="PF13245">
    <property type="entry name" value="AAA_19"/>
    <property type="match status" value="1"/>
</dbReference>
<comment type="caution">
    <text evidence="11">The sequence shown here is derived from an EMBL/GenBank/DDBJ whole genome shotgun (WGS) entry which is preliminary data.</text>
</comment>
<dbReference type="InterPro" id="IPR027417">
    <property type="entry name" value="P-loop_NTPase"/>
</dbReference>
<evidence type="ECO:0000256" key="3">
    <source>
        <dbReference type="ARBA" id="ARBA00022806"/>
    </source>
</evidence>
<evidence type="ECO:0000256" key="8">
    <source>
        <dbReference type="ARBA" id="ARBA00048988"/>
    </source>
</evidence>
<keyword evidence="2 9" id="KW-0378">Hydrolase</keyword>
<dbReference type="OrthoDB" id="9810135at2"/>
<evidence type="ECO:0000256" key="9">
    <source>
        <dbReference type="PROSITE-ProRule" id="PRU00560"/>
    </source>
</evidence>
<evidence type="ECO:0000313" key="11">
    <source>
        <dbReference type="EMBL" id="RQX13721.1"/>
    </source>
</evidence>
<dbReference type="GO" id="GO:0043138">
    <property type="term" value="F:3'-5' DNA helicase activity"/>
    <property type="evidence" value="ECO:0007669"/>
    <property type="project" value="UniProtKB-EC"/>
</dbReference>
<dbReference type="GO" id="GO:0000725">
    <property type="term" value="P:recombinational repair"/>
    <property type="evidence" value="ECO:0007669"/>
    <property type="project" value="TreeGrafter"/>
</dbReference>
<keyword evidence="1 9" id="KW-0547">Nucleotide-binding</keyword>
<gene>
    <name evidence="11" type="ORF">DDE19_25240</name>
</gene>
<dbReference type="EMBL" id="QDGB01000319">
    <property type="protein sequence ID" value="RQX13721.1"/>
    <property type="molecule type" value="Genomic_DNA"/>
</dbReference>
<dbReference type="GO" id="GO:0003677">
    <property type="term" value="F:DNA binding"/>
    <property type="evidence" value="ECO:0007669"/>
    <property type="project" value="InterPro"/>
</dbReference>
<dbReference type="PANTHER" id="PTHR11070">
    <property type="entry name" value="UVRD / RECB / PCRA DNA HELICASE FAMILY MEMBER"/>
    <property type="match status" value="1"/>
</dbReference>
<evidence type="ECO:0000256" key="4">
    <source>
        <dbReference type="ARBA" id="ARBA00022840"/>
    </source>
</evidence>
<evidence type="ECO:0000256" key="1">
    <source>
        <dbReference type="ARBA" id="ARBA00022741"/>
    </source>
</evidence>
<dbReference type="Pfam" id="PF13361">
    <property type="entry name" value="UvrD_C"/>
    <property type="match status" value="1"/>
</dbReference>
<dbReference type="InterPro" id="IPR014017">
    <property type="entry name" value="DNA_helicase_UvrD-like_C"/>
</dbReference>
<dbReference type="Gene3D" id="3.40.50.300">
    <property type="entry name" value="P-loop containing nucleotide triphosphate hydrolases"/>
    <property type="match status" value="2"/>
</dbReference>
<accession>A0A3N9XKU7</accession>
<comment type="catalytic activity">
    <reaction evidence="6">
        <text>Couples ATP hydrolysis with the unwinding of duplex DNA by translocating in the 3'-5' direction.</text>
        <dbReference type="EC" id="5.6.2.4"/>
    </reaction>
</comment>
<dbReference type="GO" id="GO:0005524">
    <property type="term" value="F:ATP binding"/>
    <property type="evidence" value="ECO:0007669"/>
    <property type="project" value="UniProtKB-UniRule"/>
</dbReference>